<dbReference type="EMBL" id="JARJLR010000104">
    <property type="protein sequence ID" value="MDF3841107.1"/>
    <property type="molecule type" value="Genomic_DNA"/>
</dbReference>
<dbReference type="RefSeq" id="WP_276213951.1">
    <property type="nucleotide sequence ID" value="NZ_JARJLR010000104.1"/>
</dbReference>
<dbReference type="Pfam" id="PF20336">
    <property type="entry name" value="DUF6631"/>
    <property type="match status" value="1"/>
</dbReference>
<sequence>MGKKVAPPAKSSPASKAGENDLEVLHPERTLQIAGQDVTVREYGFVEGLRLRPLMQPFLDDLHALVKGRKELPALEEIMVVFGKHYEQVAELMAVAADVDLEWVHQLDSRQGHMLLYAWWTVNGPFFVGAVVDRIRAEAAAGAERKARAGRMSTQPSSREDTEPQPPSVE</sequence>
<evidence type="ECO:0000313" key="2">
    <source>
        <dbReference type="EMBL" id="MDF3841107.1"/>
    </source>
</evidence>
<proteinExistence type="predicted"/>
<comment type="caution">
    <text evidence="2">The sequence shown here is derived from an EMBL/GenBank/DDBJ whole genome shotgun (WGS) entry which is preliminary data.</text>
</comment>
<feature type="compositionally biased region" description="Low complexity" evidence="1">
    <location>
        <begin position="1"/>
        <end position="17"/>
    </location>
</feature>
<evidence type="ECO:0000256" key="1">
    <source>
        <dbReference type="SAM" id="MobiDB-lite"/>
    </source>
</evidence>
<feature type="region of interest" description="Disordered" evidence="1">
    <location>
        <begin position="1"/>
        <end position="21"/>
    </location>
</feature>
<dbReference type="InterPro" id="IPR046583">
    <property type="entry name" value="DUF6631"/>
</dbReference>
<gene>
    <name evidence="2" type="ORF">P3W55_05215</name>
</gene>
<protein>
    <submittedName>
        <fullName evidence="2">Uncharacterized protein</fullName>
    </submittedName>
</protein>
<accession>A0AAW6P3J6</accession>
<evidence type="ECO:0000313" key="3">
    <source>
        <dbReference type="Proteomes" id="UP001220662"/>
    </source>
</evidence>
<organism evidence="2 3">
    <name type="scientific">Pseudomonas citronellolis</name>
    <dbReference type="NCBI Taxonomy" id="53408"/>
    <lineage>
        <taxon>Bacteria</taxon>
        <taxon>Pseudomonadati</taxon>
        <taxon>Pseudomonadota</taxon>
        <taxon>Gammaproteobacteria</taxon>
        <taxon>Pseudomonadales</taxon>
        <taxon>Pseudomonadaceae</taxon>
        <taxon>Pseudomonas</taxon>
    </lineage>
</organism>
<dbReference type="Proteomes" id="UP001220662">
    <property type="component" value="Unassembled WGS sequence"/>
</dbReference>
<feature type="region of interest" description="Disordered" evidence="1">
    <location>
        <begin position="142"/>
        <end position="170"/>
    </location>
</feature>
<dbReference type="AlphaFoldDB" id="A0AAW6P3J6"/>
<name>A0AAW6P3J6_9PSED</name>
<reference evidence="2" key="1">
    <citation type="submission" date="2023-03" db="EMBL/GenBank/DDBJ databases">
        <title>Draft assemblies of triclosan tolerant bacteria isolated from returned activated sludge.</title>
        <authorList>
            <person name="Van Hamelsveld S."/>
        </authorList>
    </citation>
    <scope>NUCLEOTIDE SEQUENCE</scope>
    <source>
        <strain evidence="2">GW210015_S63</strain>
    </source>
</reference>